<evidence type="ECO:0000313" key="4">
    <source>
        <dbReference type="EMBL" id="OHT12935.1"/>
    </source>
</evidence>
<dbReference type="RefSeq" id="XP_068366071.1">
    <property type="nucleotide sequence ID" value="XM_068499308.1"/>
</dbReference>
<evidence type="ECO:0000313" key="5">
    <source>
        <dbReference type="Proteomes" id="UP000179807"/>
    </source>
</evidence>
<dbReference type="PROSITE" id="PS51417">
    <property type="entry name" value="ARF"/>
    <property type="match status" value="1"/>
</dbReference>
<dbReference type="Gene3D" id="3.40.50.300">
    <property type="entry name" value="P-loop containing nucleotide triphosphate hydrolases"/>
    <property type="match status" value="1"/>
</dbReference>
<dbReference type="PRINTS" id="PR00449">
    <property type="entry name" value="RASTRNSFRMNG"/>
</dbReference>
<dbReference type="PANTHER" id="PTHR47977">
    <property type="entry name" value="RAS-RELATED PROTEIN RAB"/>
    <property type="match status" value="1"/>
</dbReference>
<sequence length="196" mass="21633">MKLSSGDTLVERKVVLLGSSTVGKTSILNRLMRDSYTAETVTTIGSGFKTKTIQVGDTYVKMQIWDTGGHERFRSLAPMYFHDADAAIIVYDITSQQSFEEVEYWFHDLIEKGPTNLVIALAGNKSDLANLRAVSTTNGSSYADKHCIQIFMETSALSGENITEIFTDIAANISTNSPSQRKKGSFPPERKEKCSC</sequence>
<accession>A0A1J4KNS0</accession>
<evidence type="ECO:0000256" key="1">
    <source>
        <dbReference type="ARBA" id="ARBA00022741"/>
    </source>
</evidence>
<dbReference type="NCBIfam" id="TIGR00231">
    <property type="entry name" value="small_GTP"/>
    <property type="match status" value="1"/>
</dbReference>
<name>A0A1J4KNS0_9EUKA</name>
<dbReference type="AlphaFoldDB" id="A0A1J4KNS0"/>
<keyword evidence="2" id="KW-0342">GTP-binding</keyword>
<protein>
    <submittedName>
        <fullName evidence="4">Small GTP-binding protein</fullName>
    </submittedName>
</protein>
<dbReference type="SMART" id="SM00173">
    <property type="entry name" value="RAS"/>
    <property type="match status" value="1"/>
</dbReference>
<dbReference type="SMART" id="SM00175">
    <property type="entry name" value="RAB"/>
    <property type="match status" value="1"/>
</dbReference>
<dbReference type="Pfam" id="PF00071">
    <property type="entry name" value="Ras"/>
    <property type="match status" value="1"/>
</dbReference>
<dbReference type="VEuPathDB" id="TrichDB:TRFO_16973"/>
<dbReference type="GeneID" id="94834012"/>
<dbReference type="EMBL" id="MLAK01000551">
    <property type="protein sequence ID" value="OHT12935.1"/>
    <property type="molecule type" value="Genomic_DNA"/>
</dbReference>
<dbReference type="SMART" id="SM00177">
    <property type="entry name" value="ARF"/>
    <property type="match status" value="1"/>
</dbReference>
<dbReference type="SMART" id="SM00174">
    <property type="entry name" value="RHO"/>
    <property type="match status" value="1"/>
</dbReference>
<dbReference type="PROSITE" id="PS51419">
    <property type="entry name" value="RAB"/>
    <property type="match status" value="1"/>
</dbReference>
<dbReference type="Proteomes" id="UP000179807">
    <property type="component" value="Unassembled WGS sequence"/>
</dbReference>
<dbReference type="GO" id="GO:0005525">
    <property type="term" value="F:GTP binding"/>
    <property type="evidence" value="ECO:0007669"/>
    <property type="project" value="UniProtKB-KW"/>
</dbReference>
<organism evidence="4 5">
    <name type="scientific">Tritrichomonas foetus</name>
    <dbReference type="NCBI Taxonomy" id="1144522"/>
    <lineage>
        <taxon>Eukaryota</taxon>
        <taxon>Metamonada</taxon>
        <taxon>Parabasalia</taxon>
        <taxon>Tritrichomonadida</taxon>
        <taxon>Tritrichomonadidae</taxon>
        <taxon>Tritrichomonas</taxon>
    </lineage>
</organism>
<dbReference type="SUPFAM" id="SSF52540">
    <property type="entry name" value="P-loop containing nucleoside triphosphate hydrolases"/>
    <property type="match status" value="1"/>
</dbReference>
<gene>
    <name evidence="4" type="ORF">TRFO_16973</name>
</gene>
<dbReference type="SMART" id="SM00176">
    <property type="entry name" value="RAN"/>
    <property type="match status" value="1"/>
</dbReference>
<evidence type="ECO:0000256" key="3">
    <source>
        <dbReference type="SAM" id="MobiDB-lite"/>
    </source>
</evidence>
<feature type="region of interest" description="Disordered" evidence="3">
    <location>
        <begin position="177"/>
        <end position="196"/>
    </location>
</feature>
<dbReference type="OrthoDB" id="63533at2759"/>
<dbReference type="InterPro" id="IPR005225">
    <property type="entry name" value="Small_GTP-bd"/>
</dbReference>
<dbReference type="FunFam" id="3.40.50.300:FF:000808">
    <property type="entry name" value="Small GTP-binding protein, putative"/>
    <property type="match status" value="1"/>
</dbReference>
<comment type="caution">
    <text evidence="4">The sequence shown here is derived from an EMBL/GenBank/DDBJ whole genome shotgun (WGS) entry which is preliminary data.</text>
</comment>
<dbReference type="GO" id="GO:0003924">
    <property type="term" value="F:GTPase activity"/>
    <property type="evidence" value="ECO:0007669"/>
    <property type="project" value="InterPro"/>
</dbReference>
<dbReference type="InterPro" id="IPR001806">
    <property type="entry name" value="Small_GTPase"/>
</dbReference>
<dbReference type="PROSITE" id="PS51420">
    <property type="entry name" value="RHO"/>
    <property type="match status" value="1"/>
</dbReference>
<dbReference type="InterPro" id="IPR027417">
    <property type="entry name" value="P-loop_NTPase"/>
</dbReference>
<evidence type="ECO:0000256" key="2">
    <source>
        <dbReference type="ARBA" id="ARBA00023134"/>
    </source>
</evidence>
<proteinExistence type="predicted"/>
<dbReference type="InterPro" id="IPR050227">
    <property type="entry name" value="Rab"/>
</dbReference>
<dbReference type="PROSITE" id="PS51421">
    <property type="entry name" value="RAS"/>
    <property type="match status" value="1"/>
</dbReference>
<keyword evidence="5" id="KW-1185">Reference proteome</keyword>
<reference evidence="4" key="1">
    <citation type="submission" date="2016-10" db="EMBL/GenBank/DDBJ databases">
        <authorList>
            <person name="Benchimol M."/>
            <person name="Almeida L.G."/>
            <person name="Vasconcelos A.T."/>
            <person name="Perreira-Neves A."/>
            <person name="Rosa I.A."/>
            <person name="Tasca T."/>
            <person name="Bogo M.R."/>
            <person name="de Souza W."/>
        </authorList>
    </citation>
    <scope>NUCLEOTIDE SEQUENCE [LARGE SCALE GENOMIC DNA]</scope>
    <source>
        <strain evidence="4">K</strain>
    </source>
</reference>
<keyword evidence="1" id="KW-0547">Nucleotide-binding</keyword>